<proteinExistence type="predicted"/>
<accession>A0A8J2PCB7</accession>
<name>A0A8J2PCB7_9HEXA</name>
<evidence type="ECO:0000313" key="3">
    <source>
        <dbReference type="EMBL" id="CAG7817887.1"/>
    </source>
</evidence>
<sequence length="391" mass="43284">MRKLERNVVDSHVIPDEDMIQPMQSLGVRETVETTISSFEMYGGGGSACPCLRPLFGALAVGILKLFTGPLSMLGLYWTVFIFIGSESVASEYDTAQYRANGQDFLESFQSPYSIEGNRMRQATTVLRNIFYTFAVPACFPVASAICVFISIIKKDLKFLQWSLITNLVFIGSGVLAIILICSQGVKFLATLPLLAITMAHVYFLVVISLFKEWVTATNYYSNSRSPVVERPTMNKPSRPPPPPIPPRTTPRSIMAHSNDLYIFLSMGMALAYGFMDFDFPSDDIRNCQLNPYVCALLCGSANPSCDMTGHCSCYHRPSEDCKCAVPTIFEASKCNSFICDRKGTTAAVCSVNDEKYCVCAPTVPLSTENSNTSTHLPFSSEGRRKHFMFL</sequence>
<keyword evidence="2" id="KW-0812">Transmembrane</keyword>
<keyword evidence="2" id="KW-0472">Membrane</keyword>
<feature type="transmembrane region" description="Helical" evidence="2">
    <location>
        <begin position="159"/>
        <end position="181"/>
    </location>
</feature>
<feature type="transmembrane region" description="Helical" evidence="2">
    <location>
        <begin position="129"/>
        <end position="153"/>
    </location>
</feature>
<dbReference type="EMBL" id="CAJVCH010406395">
    <property type="protein sequence ID" value="CAG7817887.1"/>
    <property type="molecule type" value="Genomic_DNA"/>
</dbReference>
<comment type="caution">
    <text evidence="3">The sequence shown here is derived from an EMBL/GenBank/DDBJ whole genome shotgun (WGS) entry which is preliminary data.</text>
</comment>
<evidence type="ECO:0000313" key="4">
    <source>
        <dbReference type="Proteomes" id="UP000708208"/>
    </source>
</evidence>
<feature type="region of interest" description="Disordered" evidence="1">
    <location>
        <begin position="228"/>
        <end position="252"/>
    </location>
</feature>
<dbReference type="AlphaFoldDB" id="A0A8J2PCB7"/>
<reference evidence="3" key="1">
    <citation type="submission" date="2021-06" db="EMBL/GenBank/DDBJ databases">
        <authorList>
            <person name="Hodson N. C."/>
            <person name="Mongue J. A."/>
            <person name="Jaron S. K."/>
        </authorList>
    </citation>
    <scope>NUCLEOTIDE SEQUENCE</scope>
</reference>
<keyword evidence="2" id="KW-1133">Transmembrane helix</keyword>
<feature type="transmembrane region" description="Helical" evidence="2">
    <location>
        <begin position="188"/>
        <end position="211"/>
    </location>
</feature>
<keyword evidence="4" id="KW-1185">Reference proteome</keyword>
<feature type="compositionally biased region" description="Pro residues" evidence="1">
    <location>
        <begin position="238"/>
        <end position="249"/>
    </location>
</feature>
<protein>
    <submittedName>
        <fullName evidence="3">Uncharacterized protein</fullName>
    </submittedName>
</protein>
<organism evidence="3 4">
    <name type="scientific">Allacma fusca</name>
    <dbReference type="NCBI Taxonomy" id="39272"/>
    <lineage>
        <taxon>Eukaryota</taxon>
        <taxon>Metazoa</taxon>
        <taxon>Ecdysozoa</taxon>
        <taxon>Arthropoda</taxon>
        <taxon>Hexapoda</taxon>
        <taxon>Collembola</taxon>
        <taxon>Symphypleona</taxon>
        <taxon>Sminthuridae</taxon>
        <taxon>Allacma</taxon>
    </lineage>
</organism>
<evidence type="ECO:0000256" key="2">
    <source>
        <dbReference type="SAM" id="Phobius"/>
    </source>
</evidence>
<dbReference type="Proteomes" id="UP000708208">
    <property type="component" value="Unassembled WGS sequence"/>
</dbReference>
<gene>
    <name evidence="3" type="ORF">AFUS01_LOCUS28425</name>
</gene>
<evidence type="ECO:0000256" key="1">
    <source>
        <dbReference type="SAM" id="MobiDB-lite"/>
    </source>
</evidence>